<protein>
    <recommendedName>
        <fullName evidence="2">Alpha 1,4-glycosyltransferase domain-containing protein</fullName>
    </recommendedName>
</protein>
<dbReference type="InterPro" id="IPR029044">
    <property type="entry name" value="Nucleotide-diphossugar_trans"/>
</dbReference>
<dbReference type="Pfam" id="PF04572">
    <property type="entry name" value="Gb3_synth"/>
    <property type="match status" value="1"/>
</dbReference>
<keyword evidence="4" id="KW-1185">Reference proteome</keyword>
<evidence type="ECO:0000313" key="3">
    <source>
        <dbReference type="EMBL" id="MFC5518084.1"/>
    </source>
</evidence>
<comment type="caution">
    <text evidence="3">The sequence shown here is derived from an EMBL/GenBank/DDBJ whole genome shotgun (WGS) entry which is preliminary data.</text>
</comment>
<proteinExistence type="predicted"/>
<evidence type="ECO:0000313" key="4">
    <source>
        <dbReference type="Proteomes" id="UP001596150"/>
    </source>
</evidence>
<dbReference type="PANTHER" id="PTHR12042">
    <property type="entry name" value="LACTOSYLCERAMIDE 4-ALPHA-GALACTOSYLTRANSFERASE ALPHA- 1,4-GALACTOSYLTRANSFERASE"/>
    <property type="match status" value="1"/>
</dbReference>
<dbReference type="InterPro" id="IPR007652">
    <property type="entry name" value="A1-4-GlycosylTfrase_dom"/>
</dbReference>
<accession>A0ABW0PZR3</accession>
<dbReference type="Gene3D" id="3.90.550.20">
    <property type="match status" value="1"/>
</dbReference>
<reference evidence="4" key="1">
    <citation type="journal article" date="2019" name="Int. J. Syst. Evol. Microbiol.">
        <title>The Global Catalogue of Microorganisms (GCM) 10K type strain sequencing project: providing services to taxonomists for standard genome sequencing and annotation.</title>
        <authorList>
            <consortium name="The Broad Institute Genomics Platform"/>
            <consortium name="The Broad Institute Genome Sequencing Center for Infectious Disease"/>
            <person name="Wu L."/>
            <person name="Ma J."/>
        </authorList>
    </citation>
    <scope>NUCLEOTIDE SEQUENCE [LARGE SCALE GENOMIC DNA]</scope>
    <source>
        <strain evidence="4">KACC 12633</strain>
    </source>
</reference>
<dbReference type="PANTHER" id="PTHR12042:SF21">
    <property type="entry name" value="ALPHA1,4-GALACTOSYLTRANSFERASE 1-RELATED"/>
    <property type="match status" value="1"/>
</dbReference>
<evidence type="ECO:0000259" key="2">
    <source>
        <dbReference type="Pfam" id="PF04572"/>
    </source>
</evidence>
<sequence>MVQFASFWYGQPLSAYEHLCISSFIKAGHSFDLFSYDLEINAPDGCKVRSASEIYPKDKIFFYNEMPTPKVSAFSNMFRYRLVYETGCCWVDTDVLCLNASLSLLESEILFARQDAQFHNVAVLRFPAGHEAMRLAAEYCWERRNVSRFGDLGPGLFTQVVAEYGLEEWSRPSSTLYPVHYLESAALFDPQRLDWVLEQISQSDMLHLWNETFDRIGFDKIHRPPPGSYLATVLEEAGLLGLFGSGDGDRSA</sequence>
<organism evidence="3 4">
    <name type="scientific">Kaistia terrae</name>
    <dbReference type="NCBI Taxonomy" id="537017"/>
    <lineage>
        <taxon>Bacteria</taxon>
        <taxon>Pseudomonadati</taxon>
        <taxon>Pseudomonadota</taxon>
        <taxon>Alphaproteobacteria</taxon>
        <taxon>Hyphomicrobiales</taxon>
        <taxon>Kaistiaceae</taxon>
        <taxon>Kaistia</taxon>
    </lineage>
</organism>
<name>A0ABW0PZR3_9HYPH</name>
<feature type="domain" description="Alpha 1,4-glycosyltransferase" evidence="2">
    <location>
        <begin position="127"/>
        <end position="212"/>
    </location>
</feature>
<gene>
    <name evidence="3" type="ORF">ACFPP9_20060</name>
</gene>
<dbReference type="SUPFAM" id="SSF53448">
    <property type="entry name" value="Nucleotide-diphospho-sugar transferases"/>
    <property type="match status" value="1"/>
</dbReference>
<keyword evidence="1" id="KW-0808">Transferase</keyword>
<dbReference type="Proteomes" id="UP001596150">
    <property type="component" value="Unassembled WGS sequence"/>
</dbReference>
<evidence type="ECO:0000256" key="1">
    <source>
        <dbReference type="ARBA" id="ARBA00022679"/>
    </source>
</evidence>
<dbReference type="InterPro" id="IPR051981">
    <property type="entry name" value="Glycosyltransf_32"/>
</dbReference>
<dbReference type="EMBL" id="JBHSML010000013">
    <property type="protein sequence ID" value="MFC5518084.1"/>
    <property type="molecule type" value="Genomic_DNA"/>
</dbReference>
<dbReference type="RefSeq" id="WP_266343740.1">
    <property type="nucleotide sequence ID" value="NZ_JAPKNH010000003.1"/>
</dbReference>